<keyword evidence="4 5" id="KW-0472">Membrane</keyword>
<feature type="transmembrane region" description="Helical" evidence="5">
    <location>
        <begin position="26"/>
        <end position="45"/>
    </location>
</feature>
<dbReference type="Proteomes" id="UP001187734">
    <property type="component" value="Unassembled WGS sequence"/>
</dbReference>
<evidence type="ECO:0000256" key="5">
    <source>
        <dbReference type="SAM" id="Phobius"/>
    </source>
</evidence>
<proteinExistence type="predicted"/>
<dbReference type="PANTHER" id="PTHR31465:SF1">
    <property type="entry name" value="PROTEIN RTA1-RELATED"/>
    <property type="match status" value="1"/>
</dbReference>
<feature type="transmembrane region" description="Helical" evidence="5">
    <location>
        <begin position="84"/>
        <end position="107"/>
    </location>
</feature>
<evidence type="ECO:0000313" key="6">
    <source>
        <dbReference type="EMBL" id="SPJ87975.1"/>
    </source>
</evidence>
<dbReference type="AlphaFoldDB" id="A0AAE8MKQ3"/>
<evidence type="ECO:0000256" key="3">
    <source>
        <dbReference type="ARBA" id="ARBA00022989"/>
    </source>
</evidence>
<comment type="subcellular location">
    <subcellularLocation>
        <location evidence="1">Membrane</location>
        <topology evidence="1">Multi-pass membrane protein</topology>
    </subcellularLocation>
</comment>
<keyword evidence="7" id="KW-1185">Reference proteome</keyword>
<evidence type="ECO:0000256" key="1">
    <source>
        <dbReference type="ARBA" id="ARBA00004141"/>
    </source>
</evidence>
<dbReference type="GO" id="GO:0016020">
    <property type="term" value="C:membrane"/>
    <property type="evidence" value="ECO:0007669"/>
    <property type="project" value="UniProtKB-SubCell"/>
</dbReference>
<feature type="transmembrane region" description="Helical" evidence="5">
    <location>
        <begin position="242"/>
        <end position="262"/>
    </location>
</feature>
<feature type="transmembrane region" description="Helical" evidence="5">
    <location>
        <begin position="128"/>
        <end position="145"/>
    </location>
</feature>
<reference evidence="6" key="1">
    <citation type="submission" date="2018-03" db="EMBL/GenBank/DDBJ databases">
        <authorList>
            <person name="Guldener U."/>
        </authorList>
    </citation>
    <scope>NUCLEOTIDE SEQUENCE</scope>
</reference>
<organism evidence="6 7">
    <name type="scientific">Fusarium torulosum</name>
    <dbReference type="NCBI Taxonomy" id="33205"/>
    <lineage>
        <taxon>Eukaryota</taxon>
        <taxon>Fungi</taxon>
        <taxon>Dikarya</taxon>
        <taxon>Ascomycota</taxon>
        <taxon>Pezizomycotina</taxon>
        <taxon>Sordariomycetes</taxon>
        <taxon>Hypocreomycetidae</taxon>
        <taxon>Hypocreales</taxon>
        <taxon>Nectriaceae</taxon>
        <taxon>Fusarium</taxon>
    </lineage>
</organism>
<feature type="transmembrane region" description="Helical" evidence="5">
    <location>
        <begin position="208"/>
        <end position="227"/>
    </location>
</feature>
<keyword evidence="2 5" id="KW-0812">Transmembrane</keyword>
<dbReference type="Pfam" id="PF04479">
    <property type="entry name" value="RTA1"/>
    <property type="match status" value="1"/>
</dbReference>
<dbReference type="InterPro" id="IPR007568">
    <property type="entry name" value="RTA1"/>
</dbReference>
<sequence>MYFVPRDTAGADAAASFALYHYDPSIAAAVIMVLLFLGITLFHFWQLVRERCWFMIPLAVGGILEVIGYAGRAKSGGESPDWTLGPYIIQAILLLVAPALYAASIYMELGRIVIMVEGEARTMIPHKWLTKIFVIGDVLSFLLQGGGGGYQSAGSLEALDNGAKVIIVGLFVQLIFFGLFVVIAVAFNRSVNTSPTGRSHVVPWKKHMYVLYAGSLLIMIRSVFRAVEYLQGFDGYLLKHEIYLYIFDAVLMLLVMVLFSWYHPAEISAIISQRGNAYGLKMGPVSGGHARLVSDV</sequence>
<feature type="transmembrane region" description="Helical" evidence="5">
    <location>
        <begin position="52"/>
        <end position="72"/>
    </location>
</feature>
<name>A0AAE8MKQ3_9HYPO</name>
<evidence type="ECO:0000256" key="2">
    <source>
        <dbReference type="ARBA" id="ARBA00022692"/>
    </source>
</evidence>
<feature type="transmembrane region" description="Helical" evidence="5">
    <location>
        <begin position="165"/>
        <end position="187"/>
    </location>
</feature>
<dbReference type="EMBL" id="ONZP01000596">
    <property type="protein sequence ID" value="SPJ87975.1"/>
    <property type="molecule type" value="Genomic_DNA"/>
</dbReference>
<evidence type="ECO:0000256" key="4">
    <source>
        <dbReference type="ARBA" id="ARBA00023136"/>
    </source>
</evidence>
<keyword evidence="3 5" id="KW-1133">Transmembrane helix</keyword>
<evidence type="ECO:0000313" key="7">
    <source>
        <dbReference type="Proteomes" id="UP001187734"/>
    </source>
</evidence>
<gene>
    <name evidence="6" type="ORF">FTOL_12444</name>
</gene>
<comment type="caution">
    <text evidence="6">The sequence shown here is derived from an EMBL/GenBank/DDBJ whole genome shotgun (WGS) entry which is preliminary data.</text>
</comment>
<accession>A0AAE8MKQ3</accession>
<protein>
    <submittedName>
        <fullName evidence="6">Related to RTM1 protein</fullName>
    </submittedName>
</protein>
<dbReference type="PANTHER" id="PTHR31465">
    <property type="entry name" value="PROTEIN RTA1-RELATED"/>
    <property type="match status" value="1"/>
</dbReference>